<dbReference type="AlphaFoldDB" id="A0A917Y928"/>
<dbReference type="RefSeq" id="WP_189189211.1">
    <property type="nucleotide sequence ID" value="NZ_BMMM01000012.1"/>
</dbReference>
<sequence length="82" mass="8460">MNMLTTTAHLRPDTEVVIRVFDGTGHASAAPFVSLRIGNGDVDVVFLADLGTAPALRTLAMAAEKAATVLDELAGRIPEGAA</sequence>
<evidence type="ECO:0000313" key="2">
    <source>
        <dbReference type="Proteomes" id="UP000600365"/>
    </source>
</evidence>
<name>A0A917Y928_9ACTN</name>
<accession>A0A917Y928</accession>
<dbReference type="Proteomes" id="UP000600365">
    <property type="component" value="Unassembled WGS sequence"/>
</dbReference>
<gene>
    <name evidence="1" type="ORF">GCM10011579_059920</name>
</gene>
<comment type="caution">
    <text evidence="1">The sequence shown here is derived from an EMBL/GenBank/DDBJ whole genome shotgun (WGS) entry which is preliminary data.</text>
</comment>
<protein>
    <submittedName>
        <fullName evidence="1">Uncharacterized protein</fullName>
    </submittedName>
</protein>
<evidence type="ECO:0000313" key="1">
    <source>
        <dbReference type="EMBL" id="GGN77556.1"/>
    </source>
</evidence>
<proteinExistence type="predicted"/>
<organism evidence="1 2">
    <name type="scientific">Streptomyces albiflavescens</name>
    <dbReference type="NCBI Taxonomy" id="1623582"/>
    <lineage>
        <taxon>Bacteria</taxon>
        <taxon>Bacillati</taxon>
        <taxon>Actinomycetota</taxon>
        <taxon>Actinomycetes</taxon>
        <taxon>Kitasatosporales</taxon>
        <taxon>Streptomycetaceae</taxon>
        <taxon>Streptomyces</taxon>
    </lineage>
</organism>
<keyword evidence="2" id="KW-1185">Reference proteome</keyword>
<dbReference type="EMBL" id="BMMM01000012">
    <property type="protein sequence ID" value="GGN77556.1"/>
    <property type="molecule type" value="Genomic_DNA"/>
</dbReference>
<reference evidence="1 2" key="1">
    <citation type="journal article" date="2014" name="Int. J. Syst. Evol. Microbiol.">
        <title>Complete genome sequence of Corynebacterium casei LMG S-19264T (=DSM 44701T), isolated from a smear-ripened cheese.</title>
        <authorList>
            <consortium name="US DOE Joint Genome Institute (JGI-PGF)"/>
            <person name="Walter F."/>
            <person name="Albersmeier A."/>
            <person name="Kalinowski J."/>
            <person name="Ruckert C."/>
        </authorList>
    </citation>
    <scope>NUCLEOTIDE SEQUENCE [LARGE SCALE GENOMIC DNA]</scope>
    <source>
        <strain evidence="1 2">CGMCC 4.7111</strain>
    </source>
</reference>